<proteinExistence type="predicted"/>
<accession>A0A4Y2CLZ4</accession>
<name>A0A4Y2CLZ4_ARAVE</name>
<evidence type="ECO:0000313" key="2">
    <source>
        <dbReference type="Proteomes" id="UP000499080"/>
    </source>
</evidence>
<evidence type="ECO:0000313" key="1">
    <source>
        <dbReference type="EMBL" id="GBM04946.1"/>
    </source>
</evidence>
<dbReference type="EMBL" id="BGPR01000209">
    <property type="protein sequence ID" value="GBM04946.1"/>
    <property type="molecule type" value="Genomic_DNA"/>
</dbReference>
<dbReference type="AlphaFoldDB" id="A0A4Y2CLZ4"/>
<dbReference type="Proteomes" id="UP000499080">
    <property type="component" value="Unassembled WGS sequence"/>
</dbReference>
<reference evidence="1 2" key="1">
    <citation type="journal article" date="2019" name="Sci. Rep.">
        <title>Orb-weaving spider Araneus ventricosus genome elucidates the spidroin gene catalogue.</title>
        <authorList>
            <person name="Kono N."/>
            <person name="Nakamura H."/>
            <person name="Ohtoshi R."/>
            <person name="Moran D.A.P."/>
            <person name="Shinohara A."/>
            <person name="Yoshida Y."/>
            <person name="Fujiwara M."/>
            <person name="Mori M."/>
            <person name="Tomita M."/>
            <person name="Arakawa K."/>
        </authorList>
    </citation>
    <scope>NUCLEOTIDE SEQUENCE [LARGE SCALE GENOMIC DNA]</scope>
</reference>
<comment type="caution">
    <text evidence="1">The sequence shown here is derived from an EMBL/GenBank/DDBJ whole genome shotgun (WGS) entry which is preliminary data.</text>
</comment>
<keyword evidence="2" id="KW-1185">Reference proteome</keyword>
<organism evidence="1 2">
    <name type="scientific">Araneus ventricosus</name>
    <name type="common">Orbweaver spider</name>
    <name type="synonym">Epeira ventricosa</name>
    <dbReference type="NCBI Taxonomy" id="182803"/>
    <lineage>
        <taxon>Eukaryota</taxon>
        <taxon>Metazoa</taxon>
        <taxon>Ecdysozoa</taxon>
        <taxon>Arthropoda</taxon>
        <taxon>Chelicerata</taxon>
        <taxon>Arachnida</taxon>
        <taxon>Araneae</taxon>
        <taxon>Araneomorphae</taxon>
        <taxon>Entelegynae</taxon>
        <taxon>Araneoidea</taxon>
        <taxon>Araneidae</taxon>
        <taxon>Araneus</taxon>
    </lineage>
</organism>
<sequence>MILLVLKKLYMEFQIEPQFQLHKIRVERRHHLQNVCLHDVVSVGQTDENRLGISLVGQCYSIHITARLGPKRFSSHDDNGDEMMKTFNTKSYCG</sequence>
<dbReference type="OrthoDB" id="6470724at2759"/>
<protein>
    <submittedName>
        <fullName evidence="1">Uncharacterized protein</fullName>
    </submittedName>
</protein>
<gene>
    <name evidence="1" type="ORF">AVEN_126096_1</name>
</gene>